<sequence>MKPGCSETTARWRYPRRRKVPTGVSRARGSHDLPQDAACTQQHRTRVRVVTLAKRRSPGGQGRSLSLRRLFRVRDVPLRVSRRSARFCLVFSLFAFSVLRVSVVTASGSEILHLCPISSWVHPR</sequence>
<dbReference type="AlphaFoldDB" id="A0A7J8HRM7"/>
<dbReference type="EMBL" id="JACASE010000004">
    <property type="protein sequence ID" value="KAF6475016.1"/>
    <property type="molecule type" value="Genomic_DNA"/>
</dbReference>
<keyword evidence="2" id="KW-1133">Transmembrane helix</keyword>
<feature type="region of interest" description="Disordered" evidence="1">
    <location>
        <begin position="17"/>
        <end position="38"/>
    </location>
</feature>
<keyword evidence="2" id="KW-0812">Transmembrane</keyword>
<accession>A0A7J8HRM7</accession>
<evidence type="ECO:0000313" key="4">
    <source>
        <dbReference type="Proteomes" id="UP000593571"/>
    </source>
</evidence>
<reference evidence="3 4" key="1">
    <citation type="journal article" date="2020" name="Nature">
        <title>Six reference-quality genomes reveal evolution of bat adaptations.</title>
        <authorList>
            <person name="Jebb D."/>
            <person name="Huang Z."/>
            <person name="Pippel M."/>
            <person name="Hughes G.M."/>
            <person name="Lavrichenko K."/>
            <person name="Devanna P."/>
            <person name="Winkler S."/>
            <person name="Jermiin L.S."/>
            <person name="Skirmuntt E.C."/>
            <person name="Katzourakis A."/>
            <person name="Burkitt-Gray L."/>
            <person name="Ray D.A."/>
            <person name="Sullivan K.A.M."/>
            <person name="Roscito J.G."/>
            <person name="Kirilenko B.M."/>
            <person name="Davalos L.M."/>
            <person name="Corthals A.P."/>
            <person name="Power M.L."/>
            <person name="Jones G."/>
            <person name="Ransome R.D."/>
            <person name="Dechmann D.K.N."/>
            <person name="Locatelli A.G."/>
            <person name="Puechmaille S.J."/>
            <person name="Fedrigo O."/>
            <person name="Jarvis E.D."/>
            <person name="Hiller M."/>
            <person name="Vernes S.C."/>
            <person name="Myers E.W."/>
            <person name="Teeling E.C."/>
        </authorList>
    </citation>
    <scope>NUCLEOTIDE SEQUENCE [LARGE SCALE GENOMIC DNA]</scope>
    <source>
        <strain evidence="3">MRouAeg1</strain>
        <tissue evidence="3">Muscle</tissue>
    </source>
</reference>
<proteinExistence type="predicted"/>
<feature type="transmembrane region" description="Helical" evidence="2">
    <location>
        <begin position="87"/>
        <end position="108"/>
    </location>
</feature>
<dbReference type="Proteomes" id="UP000593571">
    <property type="component" value="Unassembled WGS sequence"/>
</dbReference>
<evidence type="ECO:0000256" key="2">
    <source>
        <dbReference type="SAM" id="Phobius"/>
    </source>
</evidence>
<organism evidence="3 4">
    <name type="scientific">Rousettus aegyptiacus</name>
    <name type="common">Egyptian fruit bat</name>
    <name type="synonym">Pteropus aegyptiacus</name>
    <dbReference type="NCBI Taxonomy" id="9407"/>
    <lineage>
        <taxon>Eukaryota</taxon>
        <taxon>Metazoa</taxon>
        <taxon>Chordata</taxon>
        <taxon>Craniata</taxon>
        <taxon>Vertebrata</taxon>
        <taxon>Euteleostomi</taxon>
        <taxon>Mammalia</taxon>
        <taxon>Eutheria</taxon>
        <taxon>Laurasiatheria</taxon>
        <taxon>Chiroptera</taxon>
        <taxon>Yinpterochiroptera</taxon>
        <taxon>Pteropodoidea</taxon>
        <taxon>Pteropodidae</taxon>
        <taxon>Rousettinae</taxon>
        <taxon>Rousettus</taxon>
    </lineage>
</organism>
<evidence type="ECO:0008006" key="5">
    <source>
        <dbReference type="Google" id="ProtNLM"/>
    </source>
</evidence>
<evidence type="ECO:0000256" key="1">
    <source>
        <dbReference type="SAM" id="MobiDB-lite"/>
    </source>
</evidence>
<name>A0A7J8HRM7_ROUAE</name>
<keyword evidence="2" id="KW-0472">Membrane</keyword>
<gene>
    <name evidence="3" type="ORF">HJG63_011109</name>
</gene>
<comment type="caution">
    <text evidence="3">The sequence shown here is derived from an EMBL/GenBank/DDBJ whole genome shotgun (WGS) entry which is preliminary data.</text>
</comment>
<keyword evidence="4" id="KW-1185">Reference proteome</keyword>
<evidence type="ECO:0000313" key="3">
    <source>
        <dbReference type="EMBL" id="KAF6475016.1"/>
    </source>
</evidence>
<protein>
    <recommendedName>
        <fullName evidence="5">Transmembrane protein</fullName>
    </recommendedName>
</protein>